<dbReference type="AlphaFoldDB" id="F3KR89"/>
<dbReference type="EMBL" id="AEGR01000042">
    <property type="protein sequence ID" value="EGI77790.1"/>
    <property type="molecule type" value="Genomic_DNA"/>
</dbReference>
<feature type="domain" description="Lnb N-terminal periplasmic" evidence="2">
    <location>
        <begin position="113"/>
        <end position="280"/>
    </location>
</feature>
<protein>
    <submittedName>
        <fullName evidence="6">Uncharacterized protein</fullName>
    </submittedName>
</protein>
<evidence type="ECO:0000259" key="2">
    <source>
        <dbReference type="Pfam" id="PF13387"/>
    </source>
</evidence>
<name>F3KR89_9BURK</name>
<dbReference type="Proteomes" id="UP000016368">
    <property type="component" value="Unassembled WGS sequence"/>
</dbReference>
<evidence type="ECO:0000256" key="1">
    <source>
        <dbReference type="SAM" id="MobiDB-lite"/>
    </source>
</evidence>
<dbReference type="InterPro" id="IPR025178">
    <property type="entry name" value="Lnb_N"/>
</dbReference>
<feature type="region of interest" description="Disordered" evidence="1">
    <location>
        <begin position="384"/>
        <end position="407"/>
    </location>
</feature>
<dbReference type="Pfam" id="PF25222">
    <property type="entry name" value="DUF7840"/>
    <property type="match status" value="1"/>
</dbReference>
<dbReference type="Pfam" id="PF13387">
    <property type="entry name" value="Lnb_N"/>
    <property type="match status" value="1"/>
</dbReference>
<evidence type="ECO:0000259" key="4">
    <source>
        <dbReference type="Pfam" id="PF25224"/>
    </source>
</evidence>
<evidence type="ECO:0000259" key="5">
    <source>
        <dbReference type="Pfam" id="PF25225"/>
    </source>
</evidence>
<organism evidence="6 7">
    <name type="scientific">Hylemonella gracilis ATCC 19624</name>
    <dbReference type="NCBI Taxonomy" id="887062"/>
    <lineage>
        <taxon>Bacteria</taxon>
        <taxon>Pseudomonadati</taxon>
        <taxon>Pseudomonadota</taxon>
        <taxon>Betaproteobacteria</taxon>
        <taxon>Burkholderiales</taxon>
        <taxon>Comamonadaceae</taxon>
        <taxon>Hylemonella</taxon>
    </lineage>
</organism>
<feature type="domain" description="DUF7840" evidence="3">
    <location>
        <begin position="390"/>
        <end position="598"/>
    </location>
</feature>
<dbReference type="eggNOG" id="ENOG502Z92U">
    <property type="taxonomic scope" value="Bacteria"/>
</dbReference>
<evidence type="ECO:0000259" key="3">
    <source>
        <dbReference type="Pfam" id="PF25222"/>
    </source>
</evidence>
<keyword evidence="7" id="KW-1185">Reference proteome</keyword>
<dbReference type="Pfam" id="PF25224">
    <property type="entry name" value="DUF7842"/>
    <property type="match status" value="1"/>
</dbReference>
<gene>
    <name evidence="6" type="ORF">HGR_04823</name>
</gene>
<proteinExistence type="predicted"/>
<sequence length="624" mass="69758">MDAGYLAELIAAAEQRSLHDREEWRTLLHYQPRLRLLARRSLADSPDFFFSPQGATDSRSELAATLTAFFSQAIEETDQRQHPQCRFIARYHWLKKELNFDPARLPPQPCPRFEAWHRALDPRGVTLVFPAAYLNNPASMYGHTLLRVDQRGGNSQLLGHAINYAADTNETSGLVFAVRGLTGGYAGNFSISPYYAKVGEYNDLENRDIWEYELTLDAEETDRLLMHAWELGSVRFDYYFLDENCSYHLLALLDTARPGLRLTDRFPLWVIPGDTVQAIVAQPGLVRQVSYRAARSTQIQHRASLLTPAQVQLAKYLALPGASLDEPRLASLVASEQAQVLDLAFEYLEYRRLRGDVPNAEAGPQLHRLLVARSKVDAPDLPAAPVPTLRPEHGHGSSRISLGAGQDDGKGYQSVRLRAAYHDLLDPEAGYLPGAQIEFMKLELRRDDARQELRLEQLTFASIVSLAPRDDLLKPMSWRLDAGARRMDLRDGERPLLGHLDLGAGVTVQPSAAVRGYLMGEGSLLASGALEQDHALGAGASAGLLADLTPRWRIQAQGRGLRYFSGERHDRVELSLDQRYTLSRDLALRLETSWRENRYLGGTSNRGDQTQDAGAVGLYLDIHF</sequence>
<feature type="domain" description="DUF7843" evidence="5">
    <location>
        <begin position="17"/>
        <end position="96"/>
    </location>
</feature>
<dbReference type="RefSeq" id="WP_006296965.1">
    <property type="nucleotide sequence ID" value="NZ_AEGR01000042.1"/>
</dbReference>
<comment type="caution">
    <text evidence="6">The sequence shown here is derived from an EMBL/GenBank/DDBJ whole genome shotgun (WGS) entry which is preliminary data.</text>
</comment>
<dbReference type="Pfam" id="PF25225">
    <property type="entry name" value="DUF7843"/>
    <property type="match status" value="1"/>
</dbReference>
<dbReference type="InterPro" id="IPR057165">
    <property type="entry name" value="DUF7843"/>
</dbReference>
<evidence type="ECO:0000313" key="7">
    <source>
        <dbReference type="Proteomes" id="UP000016368"/>
    </source>
</evidence>
<dbReference type="STRING" id="887062.HGR_04823"/>
<dbReference type="InterPro" id="IPR057164">
    <property type="entry name" value="DUF7842"/>
</dbReference>
<feature type="domain" description="DUF7842" evidence="4">
    <location>
        <begin position="290"/>
        <end position="382"/>
    </location>
</feature>
<reference evidence="6 7" key="1">
    <citation type="journal article" date="2011" name="EMBO J.">
        <title>Structural diversity of bacterial flagellar motors.</title>
        <authorList>
            <person name="Chen S."/>
            <person name="Beeby M."/>
            <person name="Murphy G.E."/>
            <person name="Leadbetter J.R."/>
            <person name="Hendrixson D.R."/>
            <person name="Briegel A."/>
            <person name="Li Z."/>
            <person name="Shi J."/>
            <person name="Tocheva E.I."/>
            <person name="Muller A."/>
            <person name="Dobro M.J."/>
            <person name="Jensen G.J."/>
        </authorList>
    </citation>
    <scope>NUCLEOTIDE SEQUENCE [LARGE SCALE GENOMIC DNA]</scope>
    <source>
        <strain evidence="6 7">ATCC 19624</strain>
    </source>
</reference>
<dbReference type="InterPro" id="IPR057162">
    <property type="entry name" value="DUF7840"/>
</dbReference>
<accession>F3KR89</accession>
<evidence type="ECO:0000313" key="6">
    <source>
        <dbReference type="EMBL" id="EGI77790.1"/>
    </source>
</evidence>